<name>A0A0U0CLZ3_9STRE</name>
<evidence type="ECO:0000313" key="1">
    <source>
        <dbReference type="EMBL" id="CEY56611.1"/>
    </source>
</evidence>
<dbReference type="EMBL" id="CFGT01000002">
    <property type="protein sequence ID" value="CEY56611.1"/>
    <property type="molecule type" value="Genomic_DNA"/>
</dbReference>
<evidence type="ECO:0000313" key="2">
    <source>
        <dbReference type="Proteomes" id="UP000048179"/>
    </source>
</evidence>
<accession>A0A0U0CLZ3</accession>
<dbReference type="RefSeq" id="WP_050222793.1">
    <property type="nucleotide sequence ID" value="NZ_CFGT01000002.1"/>
</dbReference>
<gene>
    <name evidence="1" type="ORF">ERS020247_00414</name>
</gene>
<sequence length="91" mass="10623">MTKEDLRNILDELDNLTLGLNTAENALDATFHFFNKNISTKEKTMLLTLEYDTQSAIFNLAYDCLIKTRESLNEAIGMYQRELEQEKDENR</sequence>
<dbReference type="Proteomes" id="UP000048179">
    <property type="component" value="Unassembled WGS sequence"/>
</dbReference>
<organism evidence="1 2">
    <name type="scientific">Streptococcus pseudopneumoniae</name>
    <dbReference type="NCBI Taxonomy" id="257758"/>
    <lineage>
        <taxon>Bacteria</taxon>
        <taxon>Bacillati</taxon>
        <taxon>Bacillota</taxon>
        <taxon>Bacilli</taxon>
        <taxon>Lactobacillales</taxon>
        <taxon>Streptococcaceae</taxon>
        <taxon>Streptococcus</taxon>
    </lineage>
</organism>
<dbReference type="AlphaFoldDB" id="A0A0U0CLZ3"/>
<proteinExistence type="predicted"/>
<reference evidence="1 2" key="1">
    <citation type="submission" date="2015-03" db="EMBL/GenBank/DDBJ databases">
        <authorList>
            <consortium name="Pathogen Informatics"/>
        </authorList>
    </citation>
    <scope>NUCLEOTIDE SEQUENCE [LARGE SCALE GENOMIC DNA]</scope>
    <source>
        <strain evidence="1 2">SMRU737</strain>
    </source>
</reference>
<protein>
    <submittedName>
        <fullName evidence="1">Uncharacterized protein</fullName>
    </submittedName>
</protein>